<dbReference type="Proteomes" id="UP000176504">
    <property type="component" value="Unassembled WGS sequence"/>
</dbReference>
<reference evidence="1 2" key="1">
    <citation type="journal article" date="2016" name="Nat. Commun.">
        <title>Thousands of microbial genomes shed light on interconnected biogeochemical processes in an aquifer system.</title>
        <authorList>
            <person name="Anantharaman K."/>
            <person name="Brown C.T."/>
            <person name="Hug L.A."/>
            <person name="Sharon I."/>
            <person name="Castelle C.J."/>
            <person name="Probst A.J."/>
            <person name="Thomas B.C."/>
            <person name="Singh A."/>
            <person name="Wilkins M.J."/>
            <person name="Karaoz U."/>
            <person name="Brodie E.L."/>
            <person name="Williams K.H."/>
            <person name="Hubbard S.S."/>
            <person name="Banfield J.F."/>
        </authorList>
    </citation>
    <scope>NUCLEOTIDE SEQUENCE [LARGE SCALE GENOMIC DNA]</scope>
</reference>
<proteinExistence type="predicted"/>
<accession>A0A1F4VDX1</accession>
<gene>
    <name evidence="1" type="ORF">A3A78_02825</name>
</gene>
<comment type="caution">
    <text evidence="1">The sequence shown here is derived from an EMBL/GenBank/DDBJ whole genome shotgun (WGS) entry which is preliminary data.</text>
</comment>
<name>A0A1F4VDX1_UNCKA</name>
<evidence type="ECO:0008006" key="3">
    <source>
        <dbReference type="Google" id="ProtNLM"/>
    </source>
</evidence>
<protein>
    <recommendedName>
        <fullName evidence="3">RiboL-PSP-HEPN domain-containing protein</fullName>
    </recommendedName>
</protein>
<dbReference type="EMBL" id="MEVI01000003">
    <property type="protein sequence ID" value="OGC54893.1"/>
    <property type="molecule type" value="Genomic_DNA"/>
</dbReference>
<evidence type="ECO:0000313" key="2">
    <source>
        <dbReference type="Proteomes" id="UP000176504"/>
    </source>
</evidence>
<dbReference type="AlphaFoldDB" id="A0A1F4VDX1"/>
<sequence>MGLLDFLFGKKFFRTTVSSLTEDKIKNDWVKIEQLIKLSGPSNLKQALLLADRSLDSALRDIFAGETMGERLKMASTRFDRYLYDDIWKAHKIRNTMVHEANFDPPYYVINKSVEDLKRALTALGVKI</sequence>
<evidence type="ECO:0000313" key="1">
    <source>
        <dbReference type="EMBL" id="OGC54893.1"/>
    </source>
</evidence>
<organism evidence="1 2">
    <name type="scientific">candidate division WWE3 bacterium RIFCSPLOWO2_01_FULL_41_18</name>
    <dbReference type="NCBI Taxonomy" id="1802625"/>
    <lineage>
        <taxon>Bacteria</taxon>
        <taxon>Katanobacteria</taxon>
    </lineage>
</organism>